<accession>A0AAV1PS40</accession>
<dbReference type="EMBL" id="CAWUFR010000270">
    <property type="protein sequence ID" value="CAK6974712.1"/>
    <property type="molecule type" value="Genomic_DNA"/>
</dbReference>
<comment type="caution">
    <text evidence="1">The sequence shown here is derived from an EMBL/GenBank/DDBJ whole genome shotgun (WGS) entry which is preliminary data.</text>
</comment>
<dbReference type="AlphaFoldDB" id="A0AAV1PS40"/>
<gene>
    <name evidence="1" type="ORF">FSCOSCO3_A032342</name>
</gene>
<keyword evidence="2" id="KW-1185">Reference proteome</keyword>
<reference evidence="1 2" key="1">
    <citation type="submission" date="2024-01" db="EMBL/GenBank/DDBJ databases">
        <authorList>
            <person name="Alioto T."/>
            <person name="Alioto T."/>
            <person name="Gomez Garrido J."/>
        </authorList>
    </citation>
    <scope>NUCLEOTIDE SEQUENCE [LARGE SCALE GENOMIC DNA]</scope>
</reference>
<sequence>RHNELAAGSVDLQRHIKRAHLSAAVLKQEVEQQLSHPEACGALTQEVTPRWERPITFTA</sequence>
<name>A0AAV1PS40_SCOSC</name>
<organism evidence="1 2">
    <name type="scientific">Scomber scombrus</name>
    <name type="common">Atlantic mackerel</name>
    <name type="synonym">Scomber vernalis</name>
    <dbReference type="NCBI Taxonomy" id="13677"/>
    <lineage>
        <taxon>Eukaryota</taxon>
        <taxon>Metazoa</taxon>
        <taxon>Chordata</taxon>
        <taxon>Craniata</taxon>
        <taxon>Vertebrata</taxon>
        <taxon>Euteleostomi</taxon>
        <taxon>Actinopterygii</taxon>
        <taxon>Neopterygii</taxon>
        <taxon>Teleostei</taxon>
        <taxon>Neoteleostei</taxon>
        <taxon>Acanthomorphata</taxon>
        <taxon>Pelagiaria</taxon>
        <taxon>Scombriformes</taxon>
        <taxon>Scombridae</taxon>
        <taxon>Scomber</taxon>
    </lineage>
</organism>
<feature type="non-terminal residue" evidence="1">
    <location>
        <position position="59"/>
    </location>
</feature>
<proteinExistence type="predicted"/>
<protein>
    <submittedName>
        <fullName evidence="1">Uncharacterized protein</fullName>
    </submittedName>
</protein>
<feature type="non-terminal residue" evidence="1">
    <location>
        <position position="1"/>
    </location>
</feature>
<dbReference type="Proteomes" id="UP001314229">
    <property type="component" value="Unassembled WGS sequence"/>
</dbReference>
<evidence type="ECO:0000313" key="2">
    <source>
        <dbReference type="Proteomes" id="UP001314229"/>
    </source>
</evidence>
<evidence type="ECO:0000313" key="1">
    <source>
        <dbReference type="EMBL" id="CAK6974712.1"/>
    </source>
</evidence>